<dbReference type="GO" id="GO:0031625">
    <property type="term" value="F:ubiquitin protein ligase binding"/>
    <property type="evidence" value="ECO:0007669"/>
    <property type="project" value="InterPro"/>
</dbReference>
<dbReference type="InterPro" id="IPR019559">
    <property type="entry name" value="Cullin_neddylation_domain"/>
</dbReference>
<organism evidence="5 6">
    <name type="scientific">Triparma laevis f. inornata</name>
    <dbReference type="NCBI Taxonomy" id="1714386"/>
    <lineage>
        <taxon>Eukaryota</taxon>
        <taxon>Sar</taxon>
        <taxon>Stramenopiles</taxon>
        <taxon>Ochrophyta</taxon>
        <taxon>Bolidophyceae</taxon>
        <taxon>Parmales</taxon>
        <taxon>Triparmaceae</taxon>
        <taxon>Triparma</taxon>
    </lineage>
</organism>
<dbReference type="GO" id="GO:0031461">
    <property type="term" value="C:cullin-RING ubiquitin ligase complex"/>
    <property type="evidence" value="ECO:0007669"/>
    <property type="project" value="InterPro"/>
</dbReference>
<dbReference type="EMBL" id="BLQM01000489">
    <property type="protein sequence ID" value="GMH92188.1"/>
    <property type="molecule type" value="Genomic_DNA"/>
</dbReference>
<evidence type="ECO:0000313" key="5">
    <source>
        <dbReference type="EMBL" id="GMH92188.1"/>
    </source>
</evidence>
<dbReference type="Proteomes" id="UP001162640">
    <property type="component" value="Unassembled WGS sequence"/>
</dbReference>
<dbReference type="Pfam" id="PF10557">
    <property type="entry name" value="Cullin_Nedd8"/>
    <property type="match status" value="1"/>
</dbReference>
<feature type="domain" description="Cullin neddylation" evidence="4">
    <location>
        <begin position="80"/>
        <end position="145"/>
    </location>
</feature>
<dbReference type="PROSITE" id="PS01256">
    <property type="entry name" value="CULLIN_1"/>
    <property type="match status" value="1"/>
</dbReference>
<keyword evidence="2" id="KW-0832">Ubl conjugation</keyword>
<evidence type="ECO:0000259" key="4">
    <source>
        <dbReference type="SMART" id="SM00884"/>
    </source>
</evidence>
<keyword evidence="1" id="KW-1017">Isopeptide bond</keyword>
<evidence type="ECO:0000256" key="2">
    <source>
        <dbReference type="ARBA" id="ARBA00022843"/>
    </source>
</evidence>
<evidence type="ECO:0000256" key="3">
    <source>
        <dbReference type="SAM" id="MobiDB-lite"/>
    </source>
</evidence>
<evidence type="ECO:0000256" key="1">
    <source>
        <dbReference type="ARBA" id="ARBA00022499"/>
    </source>
</evidence>
<dbReference type="AlphaFoldDB" id="A0A9W7EWA2"/>
<dbReference type="InterPro" id="IPR016157">
    <property type="entry name" value="Cullin_CS"/>
</dbReference>
<dbReference type="GO" id="GO:0006511">
    <property type="term" value="P:ubiquitin-dependent protein catabolic process"/>
    <property type="evidence" value="ECO:0007669"/>
    <property type="project" value="InterPro"/>
</dbReference>
<dbReference type="InterPro" id="IPR036388">
    <property type="entry name" value="WH-like_DNA-bd_sf"/>
</dbReference>
<gene>
    <name evidence="5" type="ORF">TL16_g12271</name>
</gene>
<evidence type="ECO:0000313" key="6">
    <source>
        <dbReference type="Proteomes" id="UP001162640"/>
    </source>
</evidence>
<reference evidence="6" key="1">
    <citation type="journal article" date="2023" name="Commun. Biol.">
        <title>Genome analysis of Parmales, the sister group of diatoms, reveals the evolutionary specialization of diatoms from phago-mixotrophs to photoautotrophs.</title>
        <authorList>
            <person name="Ban H."/>
            <person name="Sato S."/>
            <person name="Yoshikawa S."/>
            <person name="Yamada K."/>
            <person name="Nakamura Y."/>
            <person name="Ichinomiya M."/>
            <person name="Sato N."/>
            <person name="Blanc-Mathieu R."/>
            <person name="Endo H."/>
            <person name="Kuwata A."/>
            <person name="Ogata H."/>
        </authorList>
    </citation>
    <scope>NUCLEOTIDE SEQUENCE [LARGE SCALE GENOMIC DNA]</scope>
</reference>
<dbReference type="InterPro" id="IPR036390">
    <property type="entry name" value="WH_DNA-bd_sf"/>
</dbReference>
<dbReference type="Gene3D" id="1.10.10.10">
    <property type="entry name" value="Winged helix-like DNA-binding domain superfamily/Winged helix DNA-binding domain"/>
    <property type="match status" value="1"/>
</dbReference>
<sequence>MKSVLNSLAFGKPSKNGSTRVLKPVQKAPTDDNNKPIISPTQLFAVNFDFKNKQMKVRIQNISSKKEEEQKQSSEALVAVDKDRLILIDACCIRIMKSRKTMKHADLVSEIMGQLKFKAENKSIKERIESLIEREYLERGEERSTYNYLA</sequence>
<name>A0A9W7EWA2_9STRA</name>
<accession>A0A9W7EWA2</accession>
<comment type="caution">
    <text evidence="5">The sequence shown here is derived from an EMBL/GenBank/DDBJ whole genome shotgun (WGS) entry which is preliminary data.</text>
</comment>
<dbReference type="SUPFAM" id="SSF46785">
    <property type="entry name" value="Winged helix' DNA-binding domain"/>
    <property type="match status" value="1"/>
</dbReference>
<dbReference type="PANTHER" id="PTHR11932">
    <property type="entry name" value="CULLIN"/>
    <property type="match status" value="1"/>
</dbReference>
<proteinExistence type="predicted"/>
<dbReference type="FunFam" id="1.10.10.10:FF:000014">
    <property type="entry name" value="Cullin 1"/>
    <property type="match status" value="1"/>
</dbReference>
<dbReference type="InterPro" id="IPR045093">
    <property type="entry name" value="Cullin"/>
</dbReference>
<dbReference type="SMART" id="SM00884">
    <property type="entry name" value="Cullin_Nedd8"/>
    <property type="match status" value="1"/>
</dbReference>
<protein>
    <recommendedName>
        <fullName evidence="4">Cullin neddylation domain-containing protein</fullName>
    </recommendedName>
</protein>
<feature type="region of interest" description="Disordered" evidence="3">
    <location>
        <begin position="1"/>
        <end position="36"/>
    </location>
</feature>